<evidence type="ECO:0000313" key="2">
    <source>
        <dbReference type="Proteomes" id="UP000799755"/>
    </source>
</evidence>
<protein>
    <submittedName>
        <fullName evidence="1">Uncharacterized protein</fullName>
    </submittedName>
</protein>
<proteinExistence type="predicted"/>
<comment type="caution">
    <text evidence="1">The sequence shown here is derived from an EMBL/GenBank/DDBJ whole genome shotgun (WGS) entry which is preliminary data.</text>
</comment>
<dbReference type="EMBL" id="MU003544">
    <property type="protein sequence ID" value="KAF2463915.1"/>
    <property type="molecule type" value="Genomic_DNA"/>
</dbReference>
<keyword evidence="2" id="KW-1185">Reference proteome</keyword>
<accession>A0ACB6QBN1</accession>
<gene>
    <name evidence="1" type="ORF">BDR25DRAFT_383108</name>
</gene>
<feature type="non-terminal residue" evidence="1">
    <location>
        <position position="546"/>
    </location>
</feature>
<organism evidence="1 2">
    <name type="scientific">Lindgomyces ingoldianus</name>
    <dbReference type="NCBI Taxonomy" id="673940"/>
    <lineage>
        <taxon>Eukaryota</taxon>
        <taxon>Fungi</taxon>
        <taxon>Dikarya</taxon>
        <taxon>Ascomycota</taxon>
        <taxon>Pezizomycotina</taxon>
        <taxon>Dothideomycetes</taxon>
        <taxon>Pleosporomycetidae</taxon>
        <taxon>Pleosporales</taxon>
        <taxon>Lindgomycetaceae</taxon>
        <taxon>Lindgomyces</taxon>
    </lineage>
</organism>
<feature type="non-terminal residue" evidence="1">
    <location>
        <position position="1"/>
    </location>
</feature>
<reference evidence="1" key="1">
    <citation type="journal article" date="2020" name="Stud. Mycol.">
        <title>101 Dothideomycetes genomes: a test case for predicting lifestyles and emergence of pathogens.</title>
        <authorList>
            <person name="Haridas S."/>
            <person name="Albert R."/>
            <person name="Binder M."/>
            <person name="Bloem J."/>
            <person name="Labutti K."/>
            <person name="Salamov A."/>
            <person name="Andreopoulos B."/>
            <person name="Baker S."/>
            <person name="Barry K."/>
            <person name="Bills G."/>
            <person name="Bluhm B."/>
            <person name="Cannon C."/>
            <person name="Castanera R."/>
            <person name="Culley D."/>
            <person name="Daum C."/>
            <person name="Ezra D."/>
            <person name="Gonzalez J."/>
            <person name="Henrissat B."/>
            <person name="Kuo A."/>
            <person name="Liang C."/>
            <person name="Lipzen A."/>
            <person name="Lutzoni F."/>
            <person name="Magnuson J."/>
            <person name="Mondo S."/>
            <person name="Nolan M."/>
            <person name="Ohm R."/>
            <person name="Pangilinan J."/>
            <person name="Park H.-J."/>
            <person name="Ramirez L."/>
            <person name="Alfaro M."/>
            <person name="Sun H."/>
            <person name="Tritt A."/>
            <person name="Yoshinaga Y."/>
            <person name="Zwiers L.-H."/>
            <person name="Turgeon B."/>
            <person name="Goodwin S."/>
            <person name="Spatafora J."/>
            <person name="Crous P."/>
            <person name="Grigoriev I."/>
        </authorList>
    </citation>
    <scope>NUCLEOTIDE SEQUENCE</scope>
    <source>
        <strain evidence="1">ATCC 200398</strain>
    </source>
</reference>
<evidence type="ECO:0000313" key="1">
    <source>
        <dbReference type="EMBL" id="KAF2463915.1"/>
    </source>
</evidence>
<sequence>VLNRQKQELFIVVDGIDRAERQNVEFIQQVRAVIGDLPARNAKVTALITSQPDNKIKEVLSGLPNIEYDEERKEYLASLRFDNTRYSKISEEHKGSLEWLWTHNQYQEWSSSNNSRLLCIEGKPGSGKSTLAKYFKDNFLEWNPDAESAILADFFFSYREGKLQTSHHNMLRSVLYAILDQNETFFYHFQSKYRIHKKSSAAGHVEWSYSLLKDILLSLRDHEKEERIYLIVDAVDESDDEDRRDILQLLLELCSTSKCCIIKIFIASRPVSEVQHYINKFHNIIRMQDETKADIKKFTDSFLGPELGLTGDLLREATEYIVDHAQGVFLWVSLVREEMRSLPEKGYRDREIIEQLKALPTEMEHFYERIVNKMEQGSLRDVRDGTRMFQYVLFALRPLTVKELQHALAIDGDPNRASIPSDQSFEGELIQGMEKRIAHCGGGLLEIKGDGNVQVIHQTVREFFLRRGGHVAKSRFKVRERDAHASITIICTRYLLLCAANTALENKLLDVEDWTSQHFDAYTQYLNERPLMNYTLSFLKHHISGC</sequence>
<name>A0ACB6QBN1_9PLEO</name>
<dbReference type="Proteomes" id="UP000799755">
    <property type="component" value="Unassembled WGS sequence"/>
</dbReference>